<feature type="compositionally biased region" description="Basic and acidic residues" evidence="1">
    <location>
        <begin position="137"/>
        <end position="148"/>
    </location>
</feature>
<feature type="region of interest" description="Disordered" evidence="1">
    <location>
        <begin position="106"/>
        <end position="179"/>
    </location>
</feature>
<keyword evidence="3" id="KW-1185">Reference proteome</keyword>
<evidence type="ECO:0008006" key="4">
    <source>
        <dbReference type="Google" id="ProtNLM"/>
    </source>
</evidence>
<evidence type="ECO:0000256" key="1">
    <source>
        <dbReference type="SAM" id="MobiDB-lite"/>
    </source>
</evidence>
<reference evidence="3" key="1">
    <citation type="journal article" date="2019" name="Int. J. Syst. Evol. Microbiol.">
        <title>The Global Catalogue of Microorganisms (GCM) 10K type strain sequencing project: providing services to taxonomists for standard genome sequencing and annotation.</title>
        <authorList>
            <consortium name="The Broad Institute Genomics Platform"/>
            <consortium name="The Broad Institute Genome Sequencing Center for Infectious Disease"/>
            <person name="Wu L."/>
            <person name="Ma J."/>
        </authorList>
    </citation>
    <scope>NUCLEOTIDE SEQUENCE [LARGE SCALE GENOMIC DNA]</scope>
    <source>
        <strain evidence="3">TBRC 4489</strain>
    </source>
</reference>
<dbReference type="EMBL" id="JBHSBM010000012">
    <property type="protein sequence ID" value="MFC4058298.1"/>
    <property type="molecule type" value="Genomic_DNA"/>
</dbReference>
<accession>A0ABV8I5E5</accession>
<dbReference type="RefSeq" id="WP_377286562.1">
    <property type="nucleotide sequence ID" value="NZ_JBHSBM010000012.1"/>
</dbReference>
<feature type="compositionally biased region" description="Basic and acidic residues" evidence="1">
    <location>
        <begin position="162"/>
        <end position="179"/>
    </location>
</feature>
<proteinExistence type="predicted"/>
<name>A0ABV8I5E5_9ACTN</name>
<gene>
    <name evidence="2" type="ORF">ACFOWE_08335</name>
</gene>
<evidence type="ECO:0000313" key="3">
    <source>
        <dbReference type="Proteomes" id="UP001595850"/>
    </source>
</evidence>
<evidence type="ECO:0000313" key="2">
    <source>
        <dbReference type="EMBL" id="MFC4058298.1"/>
    </source>
</evidence>
<organism evidence="2 3">
    <name type="scientific">Planomonospora corallina</name>
    <dbReference type="NCBI Taxonomy" id="1806052"/>
    <lineage>
        <taxon>Bacteria</taxon>
        <taxon>Bacillati</taxon>
        <taxon>Actinomycetota</taxon>
        <taxon>Actinomycetes</taxon>
        <taxon>Streptosporangiales</taxon>
        <taxon>Streptosporangiaceae</taxon>
        <taxon>Planomonospora</taxon>
    </lineage>
</organism>
<dbReference type="Proteomes" id="UP001595850">
    <property type="component" value="Unassembled WGS sequence"/>
</dbReference>
<sequence length="179" mass="18907">MLVVLVLAALAILGGVVVVAMGKGGELTEFAPDVPPLALPDAGKLTAVDFVSLQLPVSLVGYHTQSVDEALQRVAYALSERDTRIAVLEQRVSELLESKLQARHDLHAPPPYVPASEHVPGFPGGDPAEPEDGAPEPEGREPEDREPGENLTDPGREPSTPGEREAGRDGAAERSEEQG</sequence>
<comment type="caution">
    <text evidence="2">The sequence shown here is derived from an EMBL/GenBank/DDBJ whole genome shotgun (WGS) entry which is preliminary data.</text>
</comment>
<protein>
    <recommendedName>
        <fullName evidence="4">DivIVA domain-containing protein</fullName>
    </recommendedName>
</protein>